<proteinExistence type="predicted"/>
<evidence type="ECO:0000313" key="1">
    <source>
        <dbReference type="EMBL" id="KAF0913601.1"/>
    </source>
</evidence>
<evidence type="ECO:0000313" key="2">
    <source>
        <dbReference type="Proteomes" id="UP000479710"/>
    </source>
</evidence>
<dbReference type="EMBL" id="SPHZ02000006">
    <property type="protein sequence ID" value="KAF0913601.1"/>
    <property type="molecule type" value="Genomic_DNA"/>
</dbReference>
<name>A0A6G1DMI1_9ORYZ</name>
<keyword evidence="2" id="KW-1185">Reference proteome</keyword>
<comment type="caution">
    <text evidence="1">The sequence shown here is derived from an EMBL/GenBank/DDBJ whole genome shotgun (WGS) entry which is preliminary data.</text>
</comment>
<gene>
    <name evidence="1" type="ORF">E2562_023712</name>
</gene>
<dbReference type="Proteomes" id="UP000479710">
    <property type="component" value="Unassembled WGS sequence"/>
</dbReference>
<dbReference type="AlphaFoldDB" id="A0A6G1DMI1"/>
<accession>A0A6G1DMI1</accession>
<reference evidence="1 2" key="1">
    <citation type="submission" date="2019-11" db="EMBL/GenBank/DDBJ databases">
        <title>Whole genome sequence of Oryza granulata.</title>
        <authorList>
            <person name="Li W."/>
        </authorList>
    </citation>
    <scope>NUCLEOTIDE SEQUENCE [LARGE SCALE GENOMIC DNA]</scope>
    <source>
        <strain evidence="2">cv. Menghai</strain>
        <tissue evidence="1">Leaf</tissue>
    </source>
</reference>
<organism evidence="1 2">
    <name type="scientific">Oryza meyeriana var. granulata</name>
    <dbReference type="NCBI Taxonomy" id="110450"/>
    <lineage>
        <taxon>Eukaryota</taxon>
        <taxon>Viridiplantae</taxon>
        <taxon>Streptophyta</taxon>
        <taxon>Embryophyta</taxon>
        <taxon>Tracheophyta</taxon>
        <taxon>Spermatophyta</taxon>
        <taxon>Magnoliopsida</taxon>
        <taxon>Liliopsida</taxon>
        <taxon>Poales</taxon>
        <taxon>Poaceae</taxon>
        <taxon>BOP clade</taxon>
        <taxon>Oryzoideae</taxon>
        <taxon>Oryzeae</taxon>
        <taxon>Oryzinae</taxon>
        <taxon>Oryza</taxon>
        <taxon>Oryza meyeriana</taxon>
    </lineage>
</organism>
<sequence length="157" mass="16086">MALWAEITPTHGLNYVGRNRSNTSAGIGDGPSFLASLLVSGPLDIPLLTSSASLIGPTRTIRDAVSALPGVTYKLHRGLGIATTAAGPERCVEEAEKAASEVPPRRRGVEAELAEGWARGGGGRLRGREAELACCEEGTGAQVGGGGSALALSVWPR</sequence>
<protein>
    <submittedName>
        <fullName evidence="1">Uncharacterized protein</fullName>
    </submittedName>
</protein>